<feature type="non-terminal residue" evidence="2">
    <location>
        <position position="1"/>
    </location>
</feature>
<evidence type="ECO:0000313" key="2">
    <source>
        <dbReference type="EMBL" id="KOC64833.1"/>
    </source>
</evidence>
<evidence type="ECO:0000313" key="3">
    <source>
        <dbReference type="Proteomes" id="UP000053825"/>
    </source>
</evidence>
<name>A0A0L7R1V9_9HYME</name>
<dbReference type="Proteomes" id="UP000053825">
    <property type="component" value="Unassembled WGS sequence"/>
</dbReference>
<sequence length="289" mass="34703">HRKLSDYCNIFAEKTNRIGRNVENFMQSRGFFATRRSADEASRCNLASLRSNGNVIRTDYRRYTNEMDEPTETRAEDQRRYGRNRRDRPVYPADVYPRGRNTVANYVARDMELQPRRVRQRDYLYEANSSWREALNDWNGSKPILRNGVSHGRGGERLYSSTLPRRSRTINFRDQYSLESRRGYPKSLQDLSDLELDERIREQSLTASFLSSNSRDWREHRLSNDGYRRRRYREDQLEHDYLRLYRSLSRLNKYPQGGKYEPGQVHYERECRTFGKDTVAFIYYKTCYL</sequence>
<accession>A0A0L7R1V9</accession>
<organism evidence="2 3">
    <name type="scientific">Habropoda laboriosa</name>
    <dbReference type="NCBI Taxonomy" id="597456"/>
    <lineage>
        <taxon>Eukaryota</taxon>
        <taxon>Metazoa</taxon>
        <taxon>Ecdysozoa</taxon>
        <taxon>Arthropoda</taxon>
        <taxon>Hexapoda</taxon>
        <taxon>Insecta</taxon>
        <taxon>Pterygota</taxon>
        <taxon>Neoptera</taxon>
        <taxon>Endopterygota</taxon>
        <taxon>Hymenoptera</taxon>
        <taxon>Apocrita</taxon>
        <taxon>Aculeata</taxon>
        <taxon>Apoidea</taxon>
        <taxon>Anthophila</taxon>
        <taxon>Apidae</taxon>
        <taxon>Habropoda</taxon>
    </lineage>
</organism>
<reference evidence="2 3" key="1">
    <citation type="submission" date="2015-07" db="EMBL/GenBank/DDBJ databases">
        <title>The genome of Habropoda laboriosa.</title>
        <authorList>
            <person name="Pan H."/>
            <person name="Kapheim K."/>
        </authorList>
    </citation>
    <scope>NUCLEOTIDE SEQUENCE [LARGE SCALE GENOMIC DNA]</scope>
    <source>
        <strain evidence="2">0110345459</strain>
    </source>
</reference>
<dbReference type="EMBL" id="KQ414667">
    <property type="protein sequence ID" value="KOC64833.1"/>
    <property type="molecule type" value="Genomic_DNA"/>
</dbReference>
<evidence type="ECO:0000256" key="1">
    <source>
        <dbReference type="SAM" id="MobiDB-lite"/>
    </source>
</evidence>
<protein>
    <submittedName>
        <fullName evidence="2">Uncharacterized protein</fullName>
    </submittedName>
</protein>
<feature type="region of interest" description="Disordered" evidence="1">
    <location>
        <begin position="63"/>
        <end position="96"/>
    </location>
</feature>
<keyword evidence="3" id="KW-1185">Reference proteome</keyword>
<feature type="compositionally biased region" description="Basic and acidic residues" evidence="1">
    <location>
        <begin position="63"/>
        <end position="80"/>
    </location>
</feature>
<gene>
    <name evidence="2" type="ORF">WH47_00336</name>
</gene>
<proteinExistence type="predicted"/>
<dbReference type="AlphaFoldDB" id="A0A0L7R1V9"/>